<gene>
    <name evidence="2" type="ORF">AVEN_240139_1</name>
</gene>
<accession>A0A4Y2URP6</accession>
<reference evidence="2 3" key="1">
    <citation type="journal article" date="2019" name="Sci. Rep.">
        <title>Orb-weaving spider Araneus ventricosus genome elucidates the spidroin gene catalogue.</title>
        <authorList>
            <person name="Kono N."/>
            <person name="Nakamura H."/>
            <person name="Ohtoshi R."/>
            <person name="Moran D.A.P."/>
            <person name="Shinohara A."/>
            <person name="Yoshida Y."/>
            <person name="Fujiwara M."/>
            <person name="Mori M."/>
            <person name="Tomita M."/>
            <person name="Arakawa K."/>
        </authorList>
    </citation>
    <scope>NUCLEOTIDE SEQUENCE [LARGE SCALE GENOMIC DNA]</scope>
</reference>
<evidence type="ECO:0000313" key="2">
    <source>
        <dbReference type="EMBL" id="GBO14861.1"/>
    </source>
</evidence>
<feature type="compositionally biased region" description="Basic residues" evidence="1">
    <location>
        <begin position="76"/>
        <end position="88"/>
    </location>
</feature>
<feature type="compositionally biased region" description="Low complexity" evidence="1">
    <location>
        <begin position="42"/>
        <end position="52"/>
    </location>
</feature>
<protein>
    <submittedName>
        <fullName evidence="2">Uncharacterized protein</fullName>
    </submittedName>
</protein>
<evidence type="ECO:0000256" key="1">
    <source>
        <dbReference type="SAM" id="MobiDB-lite"/>
    </source>
</evidence>
<sequence>MELEEAYLNPEHPGSFGGINAIHTALKGEISVPDTRIGTCNESSSPSDEPSSILKKRDDSPILGRRVEVRGCPRAPGRRRVNQRKTGRRGLLFLF</sequence>
<feature type="region of interest" description="Disordered" evidence="1">
    <location>
        <begin position="34"/>
        <end position="89"/>
    </location>
</feature>
<dbReference type="EMBL" id="BGPR01038960">
    <property type="protein sequence ID" value="GBO14861.1"/>
    <property type="molecule type" value="Genomic_DNA"/>
</dbReference>
<keyword evidence="3" id="KW-1185">Reference proteome</keyword>
<organism evidence="2 3">
    <name type="scientific">Araneus ventricosus</name>
    <name type="common">Orbweaver spider</name>
    <name type="synonym">Epeira ventricosa</name>
    <dbReference type="NCBI Taxonomy" id="182803"/>
    <lineage>
        <taxon>Eukaryota</taxon>
        <taxon>Metazoa</taxon>
        <taxon>Ecdysozoa</taxon>
        <taxon>Arthropoda</taxon>
        <taxon>Chelicerata</taxon>
        <taxon>Arachnida</taxon>
        <taxon>Araneae</taxon>
        <taxon>Araneomorphae</taxon>
        <taxon>Entelegynae</taxon>
        <taxon>Araneoidea</taxon>
        <taxon>Araneidae</taxon>
        <taxon>Araneus</taxon>
    </lineage>
</organism>
<name>A0A4Y2URP6_ARAVE</name>
<feature type="compositionally biased region" description="Basic and acidic residues" evidence="1">
    <location>
        <begin position="55"/>
        <end position="71"/>
    </location>
</feature>
<comment type="caution">
    <text evidence="2">The sequence shown here is derived from an EMBL/GenBank/DDBJ whole genome shotgun (WGS) entry which is preliminary data.</text>
</comment>
<evidence type="ECO:0000313" key="3">
    <source>
        <dbReference type="Proteomes" id="UP000499080"/>
    </source>
</evidence>
<dbReference type="Proteomes" id="UP000499080">
    <property type="component" value="Unassembled WGS sequence"/>
</dbReference>
<proteinExistence type="predicted"/>
<dbReference type="AlphaFoldDB" id="A0A4Y2URP6"/>